<accession>A0A4U0U2Y5</accession>
<feature type="chain" id="PRO_5020629242" description="Alpha-L-rhamnosidase six-hairpin glycosidase domain-containing protein" evidence="1">
    <location>
        <begin position="21"/>
        <end position="610"/>
    </location>
</feature>
<dbReference type="InterPro" id="IPR035396">
    <property type="entry name" value="Bac_rhamnosid6H"/>
</dbReference>
<dbReference type="Proteomes" id="UP000308549">
    <property type="component" value="Unassembled WGS sequence"/>
</dbReference>
<organism evidence="3 4">
    <name type="scientific">Salinomyces thailandicus</name>
    <dbReference type="NCBI Taxonomy" id="706561"/>
    <lineage>
        <taxon>Eukaryota</taxon>
        <taxon>Fungi</taxon>
        <taxon>Dikarya</taxon>
        <taxon>Ascomycota</taxon>
        <taxon>Pezizomycotina</taxon>
        <taxon>Dothideomycetes</taxon>
        <taxon>Dothideomycetidae</taxon>
        <taxon>Mycosphaerellales</taxon>
        <taxon>Teratosphaeriaceae</taxon>
        <taxon>Salinomyces</taxon>
    </lineage>
</organism>
<evidence type="ECO:0000313" key="4">
    <source>
        <dbReference type="Proteomes" id="UP000308549"/>
    </source>
</evidence>
<dbReference type="PANTHER" id="PTHR34987:SF5">
    <property type="entry name" value="ALPHA-RHAMNOSIDASE"/>
    <property type="match status" value="1"/>
</dbReference>
<name>A0A4U0U2Y5_9PEZI</name>
<dbReference type="PANTHER" id="PTHR34987">
    <property type="entry name" value="C, PUTATIVE (AFU_ORTHOLOGUE AFUA_3G02880)-RELATED"/>
    <property type="match status" value="1"/>
</dbReference>
<sequence length="610" mass="66404">MLDRLSSFFAASTLFSLTLAQSCWQDVGCTGPTDTAFPGPWESNIYSPASRTVSPSTILSLDTAEVLSDYPGPKKLVGNASALVFDFGIEVGGIATIKYSTTGGAGQLGLAFTEAKNWIGLASDSSNGKFSRGVGDQACDDGAIYDYFTAAGNHSYTMDIPHLRGGFRYLTLFLLTNDTNATTIILNDVSLEIGFQPTWSNLRAYQGYFHSNDEELNKIWYSGAYTLQTNNVPPALGRWIPAVPVGWANNGTMSNGTTVIVDGAKRDRAVWPGDMGIAVPSTFVSIGDLESVMNALQTMYDHQNSDGSFPEAGPPLLQQGSDTYHMWTMIGTYNYVLYTNDTAFLEHNWARFEYAMEYISGKVLQPLGLLNVTGLRDWAREATGGNSSEPNMILYHTLTTGSDLAHWMGNDTLATTWTTRAEALKANINAHLYDATYGAFADNTTTSLHPQDANSLALLFGVVPPTSSTAQQISDRLTNNWTPIGPEAPELPHNISPFISSFELQAHLTLGNTARALALLRSCWGWYLRNPNGTQSTVIEGYLTNGSFAYRNYRGYNYDAAYVSHSHGWSSGPTSALTNYVLGLQITGRIGSLWRFAPQFGDLERVQGGL</sequence>
<feature type="domain" description="Alpha-L-rhamnosidase six-hairpin glycosidase" evidence="2">
    <location>
        <begin position="249"/>
        <end position="474"/>
    </location>
</feature>
<protein>
    <recommendedName>
        <fullName evidence="2">Alpha-L-rhamnosidase six-hairpin glycosidase domain-containing protein</fullName>
    </recommendedName>
</protein>
<dbReference type="InterPro" id="IPR012341">
    <property type="entry name" value="6hp_glycosidase-like_sf"/>
</dbReference>
<dbReference type="Pfam" id="PF17389">
    <property type="entry name" value="Bac_rhamnosid6H"/>
    <property type="match status" value="1"/>
</dbReference>
<evidence type="ECO:0000313" key="3">
    <source>
        <dbReference type="EMBL" id="TKA28872.1"/>
    </source>
</evidence>
<keyword evidence="4" id="KW-1185">Reference proteome</keyword>
<dbReference type="GO" id="GO:0003824">
    <property type="term" value="F:catalytic activity"/>
    <property type="evidence" value="ECO:0007669"/>
    <property type="project" value="UniProtKB-ARBA"/>
</dbReference>
<dbReference type="InterPro" id="IPR008928">
    <property type="entry name" value="6-hairpin_glycosidase_sf"/>
</dbReference>
<comment type="caution">
    <text evidence="3">The sequence shown here is derived from an EMBL/GenBank/DDBJ whole genome shotgun (WGS) entry which is preliminary data.</text>
</comment>
<dbReference type="FunFam" id="1.50.10.10:FF:000052">
    <property type="entry name" value="Alpha-L-rhamnosidase B, putative"/>
    <property type="match status" value="1"/>
</dbReference>
<evidence type="ECO:0000256" key="1">
    <source>
        <dbReference type="SAM" id="SignalP"/>
    </source>
</evidence>
<proteinExistence type="predicted"/>
<dbReference type="OrthoDB" id="10036721at2759"/>
<dbReference type="Gene3D" id="1.50.10.10">
    <property type="match status" value="1"/>
</dbReference>
<dbReference type="AlphaFoldDB" id="A0A4U0U2Y5"/>
<feature type="signal peptide" evidence="1">
    <location>
        <begin position="1"/>
        <end position="20"/>
    </location>
</feature>
<dbReference type="PROSITE" id="PS51257">
    <property type="entry name" value="PROKAR_LIPOPROTEIN"/>
    <property type="match status" value="1"/>
</dbReference>
<keyword evidence="1" id="KW-0732">Signal</keyword>
<reference evidence="3 4" key="1">
    <citation type="submission" date="2017-03" db="EMBL/GenBank/DDBJ databases">
        <title>Genomes of endolithic fungi from Antarctica.</title>
        <authorList>
            <person name="Coleine C."/>
            <person name="Masonjones S."/>
            <person name="Stajich J.E."/>
        </authorList>
    </citation>
    <scope>NUCLEOTIDE SEQUENCE [LARGE SCALE GENOMIC DNA]</scope>
    <source>
        <strain evidence="3 4">CCFEE 6315</strain>
    </source>
</reference>
<gene>
    <name evidence="3" type="ORF">B0A50_03283</name>
</gene>
<evidence type="ECO:0000259" key="2">
    <source>
        <dbReference type="Pfam" id="PF17389"/>
    </source>
</evidence>
<dbReference type="SUPFAM" id="SSF48208">
    <property type="entry name" value="Six-hairpin glycosidases"/>
    <property type="match status" value="1"/>
</dbReference>
<dbReference type="GO" id="GO:0005975">
    <property type="term" value="P:carbohydrate metabolic process"/>
    <property type="evidence" value="ECO:0007669"/>
    <property type="project" value="InterPro"/>
</dbReference>
<dbReference type="EMBL" id="NAJL01000016">
    <property type="protein sequence ID" value="TKA28872.1"/>
    <property type="molecule type" value="Genomic_DNA"/>
</dbReference>